<dbReference type="Gene3D" id="2.40.10.120">
    <property type="match status" value="1"/>
</dbReference>
<protein>
    <submittedName>
        <fullName evidence="10">Do family serine endopeptidase</fullName>
    </submittedName>
</protein>
<dbReference type="Pfam" id="PF13180">
    <property type="entry name" value="PDZ_2"/>
    <property type="match status" value="1"/>
</dbReference>
<evidence type="ECO:0000256" key="4">
    <source>
        <dbReference type="ARBA" id="ARBA00022737"/>
    </source>
</evidence>
<keyword evidence="4" id="KW-0677">Repeat</keyword>
<evidence type="ECO:0000259" key="9">
    <source>
        <dbReference type="PROSITE" id="PS50106"/>
    </source>
</evidence>
<dbReference type="InterPro" id="IPR051201">
    <property type="entry name" value="Chloro_Bact_Ser_Proteases"/>
</dbReference>
<dbReference type="InterPro" id="IPR001478">
    <property type="entry name" value="PDZ"/>
</dbReference>
<keyword evidence="5" id="KW-0378">Hydrolase</keyword>
<dbReference type="Pfam" id="PF13365">
    <property type="entry name" value="Trypsin_2"/>
    <property type="match status" value="1"/>
</dbReference>
<feature type="active site" description="Charge relay system" evidence="7">
    <location>
        <position position="240"/>
    </location>
</feature>
<evidence type="ECO:0000256" key="8">
    <source>
        <dbReference type="PIRSR" id="PIRSR611782-2"/>
    </source>
</evidence>
<sequence length="495" mass="53516">MMNRTKQILMVSATVVGTCLATSAIMYHYMKKYDENSNDTYLQNEYAMPTGYTPVSQRAIETDFTQAAENTVNAVVSIRTLTATAQSAGRFNDPFLEFFFGPGRVQPQPQPRAGLGSGVIISPDGYIVTNNHVISGADKIEVTLNDNRSFNGRIIGADPNTDLALIKIEAEGLPVVQFGNSDDLKVGEWVLAVGNPFGLTSTVTAGIVSAKARRISDNMTNQMGIESFIQTDAAVNPGNSGGALVNTNGELVGINTAIFSETGNYAGYSFAIPSSIVSKVIADLRQYGTVQRAVMGIGFQEITSAMAKEKGIDVLEGVYVGEVYDLSAAMEAGIEIGDIVTAINGVKIKNGAALQEQISRYRPGDKIKVSIRRNNKELEKSLTLRNSQGSTEMKKAVGFGSLGTSFKDLTRQQMQEMNIRSGVQVVGLKDGKFKDAGIREGFVILEVNGQNIRSVNDMESIFDSIVRSNQTRKVMFITGIYPTGKIMYYAVDLSE</sequence>
<keyword evidence="2" id="KW-0645">Protease</keyword>
<dbReference type="InterPro" id="IPR036034">
    <property type="entry name" value="PDZ_sf"/>
</dbReference>
<dbReference type="AlphaFoldDB" id="A0A9D1VSK3"/>
<dbReference type="Gene3D" id="2.30.42.10">
    <property type="match status" value="2"/>
</dbReference>
<evidence type="ECO:0000256" key="2">
    <source>
        <dbReference type="ARBA" id="ARBA00022670"/>
    </source>
</evidence>
<evidence type="ECO:0000256" key="6">
    <source>
        <dbReference type="ARBA" id="ARBA00022825"/>
    </source>
</evidence>
<dbReference type="InterPro" id="IPR001940">
    <property type="entry name" value="Peptidase_S1C"/>
</dbReference>
<dbReference type="Pfam" id="PF12812">
    <property type="entry name" value="PDZ_1"/>
    <property type="match status" value="1"/>
</dbReference>
<dbReference type="EMBL" id="DXFB01000169">
    <property type="protein sequence ID" value="HIX45882.1"/>
    <property type="molecule type" value="Genomic_DNA"/>
</dbReference>
<keyword evidence="6" id="KW-0720">Serine protease</keyword>
<dbReference type="Proteomes" id="UP000824246">
    <property type="component" value="Unassembled WGS sequence"/>
</dbReference>
<dbReference type="InterPro" id="IPR011782">
    <property type="entry name" value="Pept_S1C_Do"/>
</dbReference>
<dbReference type="InterPro" id="IPR025926">
    <property type="entry name" value="PDZ-like_dom"/>
</dbReference>
<comment type="caution">
    <text evidence="10">The sequence shown here is derived from an EMBL/GenBank/DDBJ whole genome shotgun (WGS) entry which is preliminary data.</text>
</comment>
<dbReference type="SUPFAM" id="SSF50494">
    <property type="entry name" value="Trypsin-like serine proteases"/>
    <property type="match status" value="1"/>
</dbReference>
<reference evidence="10" key="1">
    <citation type="journal article" date="2021" name="PeerJ">
        <title>Extensive microbial diversity within the chicken gut microbiome revealed by metagenomics and culture.</title>
        <authorList>
            <person name="Gilroy R."/>
            <person name="Ravi A."/>
            <person name="Getino M."/>
            <person name="Pursley I."/>
            <person name="Horton D.L."/>
            <person name="Alikhan N.F."/>
            <person name="Baker D."/>
            <person name="Gharbi K."/>
            <person name="Hall N."/>
            <person name="Watson M."/>
            <person name="Adriaenssens E.M."/>
            <person name="Foster-Nyarko E."/>
            <person name="Jarju S."/>
            <person name="Secka A."/>
            <person name="Antonio M."/>
            <person name="Oren A."/>
            <person name="Chaudhuri R.R."/>
            <person name="La Ragione R."/>
            <person name="Hildebrand F."/>
            <person name="Pallen M.J."/>
        </authorList>
    </citation>
    <scope>NUCLEOTIDE SEQUENCE</scope>
    <source>
        <strain evidence="10">ChiHjej12B11-16260</strain>
    </source>
</reference>
<reference evidence="10" key="2">
    <citation type="submission" date="2021-04" db="EMBL/GenBank/DDBJ databases">
        <authorList>
            <person name="Gilroy R."/>
        </authorList>
    </citation>
    <scope>NUCLEOTIDE SEQUENCE</scope>
    <source>
        <strain evidence="10">ChiHjej12B11-16260</strain>
    </source>
</reference>
<keyword evidence="3" id="KW-0732">Signal</keyword>
<evidence type="ECO:0000256" key="3">
    <source>
        <dbReference type="ARBA" id="ARBA00022729"/>
    </source>
</evidence>
<dbReference type="FunFam" id="2.40.10.10:FF:000001">
    <property type="entry name" value="Periplasmic serine protease DegS"/>
    <property type="match status" value="1"/>
</dbReference>
<dbReference type="PRINTS" id="PR00834">
    <property type="entry name" value="PROTEASES2C"/>
</dbReference>
<comment type="similarity">
    <text evidence="1">Belongs to the peptidase S1C family.</text>
</comment>
<feature type="active site" description="Charge relay system" evidence="7">
    <location>
        <position position="132"/>
    </location>
</feature>
<feature type="active site" description="Charge relay system" evidence="7">
    <location>
        <position position="162"/>
    </location>
</feature>
<dbReference type="NCBIfam" id="TIGR02037">
    <property type="entry name" value="degP_htrA_DO"/>
    <property type="match status" value="1"/>
</dbReference>
<evidence type="ECO:0000313" key="11">
    <source>
        <dbReference type="Proteomes" id="UP000824246"/>
    </source>
</evidence>
<feature type="binding site" evidence="8">
    <location>
        <position position="132"/>
    </location>
    <ligand>
        <name>substrate</name>
    </ligand>
</feature>
<feature type="binding site" evidence="8">
    <location>
        <begin position="238"/>
        <end position="240"/>
    </location>
    <ligand>
        <name>substrate</name>
    </ligand>
</feature>
<name>A0A9D1VSK3_9BACT</name>
<organism evidence="10 11">
    <name type="scientific">Candidatus Barnesiella excrementipullorum</name>
    <dbReference type="NCBI Taxonomy" id="2838479"/>
    <lineage>
        <taxon>Bacteria</taxon>
        <taxon>Pseudomonadati</taxon>
        <taxon>Bacteroidota</taxon>
        <taxon>Bacteroidia</taxon>
        <taxon>Bacteroidales</taxon>
        <taxon>Barnesiellaceae</taxon>
        <taxon>Barnesiella</taxon>
    </lineage>
</organism>
<accession>A0A9D1VSK3</accession>
<dbReference type="GO" id="GO:0006508">
    <property type="term" value="P:proteolysis"/>
    <property type="evidence" value="ECO:0007669"/>
    <property type="project" value="UniProtKB-KW"/>
</dbReference>
<dbReference type="PANTHER" id="PTHR43343:SF3">
    <property type="entry name" value="PROTEASE DO-LIKE 8, CHLOROPLASTIC"/>
    <property type="match status" value="1"/>
</dbReference>
<evidence type="ECO:0000313" key="10">
    <source>
        <dbReference type="EMBL" id="HIX45882.1"/>
    </source>
</evidence>
<dbReference type="InterPro" id="IPR009003">
    <property type="entry name" value="Peptidase_S1_PA"/>
</dbReference>
<proteinExistence type="inferred from homology"/>
<dbReference type="CDD" id="cd06779">
    <property type="entry name" value="cpPDZ_Deg_HtrA-like"/>
    <property type="match status" value="1"/>
</dbReference>
<dbReference type="PROSITE" id="PS50106">
    <property type="entry name" value="PDZ"/>
    <property type="match status" value="1"/>
</dbReference>
<evidence type="ECO:0000256" key="1">
    <source>
        <dbReference type="ARBA" id="ARBA00010541"/>
    </source>
</evidence>
<feature type="binding site" evidence="8">
    <location>
        <position position="162"/>
    </location>
    <ligand>
        <name>substrate</name>
    </ligand>
</feature>
<dbReference type="GO" id="GO:0004252">
    <property type="term" value="F:serine-type endopeptidase activity"/>
    <property type="evidence" value="ECO:0007669"/>
    <property type="project" value="InterPro"/>
</dbReference>
<feature type="domain" description="PDZ" evidence="9">
    <location>
        <begin position="296"/>
        <end position="375"/>
    </location>
</feature>
<dbReference type="SUPFAM" id="SSF50156">
    <property type="entry name" value="PDZ domain-like"/>
    <property type="match status" value="2"/>
</dbReference>
<evidence type="ECO:0000256" key="5">
    <source>
        <dbReference type="ARBA" id="ARBA00022801"/>
    </source>
</evidence>
<gene>
    <name evidence="10" type="ORF">H9982_06640</name>
</gene>
<dbReference type="PANTHER" id="PTHR43343">
    <property type="entry name" value="PEPTIDASE S12"/>
    <property type="match status" value="1"/>
</dbReference>
<dbReference type="SMART" id="SM00228">
    <property type="entry name" value="PDZ"/>
    <property type="match status" value="2"/>
</dbReference>
<evidence type="ECO:0000256" key="7">
    <source>
        <dbReference type="PIRSR" id="PIRSR611782-1"/>
    </source>
</evidence>